<name>A0AAE3E6Z0_9FIRM</name>
<dbReference type="RefSeq" id="WP_147366101.1">
    <property type="nucleotide sequence ID" value="NZ_JAJEQN010000050.1"/>
</dbReference>
<organism evidence="2 3">
    <name type="scientific">Anthropogastromicrobium aceti</name>
    <dbReference type="NCBI Taxonomy" id="2981768"/>
    <lineage>
        <taxon>Bacteria</taxon>
        <taxon>Bacillati</taxon>
        <taxon>Bacillota</taxon>
        <taxon>Clostridia</taxon>
        <taxon>Lachnospirales</taxon>
        <taxon>Lachnospiraceae</taxon>
        <taxon>Anthropogastromicrobium</taxon>
    </lineage>
</organism>
<dbReference type="InterPro" id="IPR001387">
    <property type="entry name" value="Cro/C1-type_HTH"/>
</dbReference>
<evidence type="ECO:0000313" key="2">
    <source>
        <dbReference type="EMBL" id="MCC2222808.1"/>
    </source>
</evidence>
<dbReference type="GO" id="GO:0003677">
    <property type="term" value="F:DNA binding"/>
    <property type="evidence" value="ECO:0007669"/>
    <property type="project" value="InterPro"/>
</dbReference>
<evidence type="ECO:0000313" key="3">
    <source>
        <dbReference type="Proteomes" id="UP001198200"/>
    </source>
</evidence>
<accession>A0AAE3E6Z0</accession>
<keyword evidence="3" id="KW-1185">Reference proteome</keyword>
<proteinExistence type="predicted"/>
<dbReference type="InterPro" id="IPR010982">
    <property type="entry name" value="Lambda_DNA-bd_dom_sf"/>
</dbReference>
<protein>
    <submittedName>
        <fullName evidence="2">Helix-turn-helix transcriptional regulator</fullName>
    </submittedName>
</protein>
<dbReference type="Gene3D" id="1.10.260.40">
    <property type="entry name" value="lambda repressor-like DNA-binding domains"/>
    <property type="match status" value="1"/>
</dbReference>
<reference evidence="2 3" key="1">
    <citation type="submission" date="2021-10" db="EMBL/GenBank/DDBJ databases">
        <title>Anaerobic single-cell dispensing facilitates the cultivation of human gut bacteria.</title>
        <authorList>
            <person name="Afrizal A."/>
        </authorList>
    </citation>
    <scope>NUCLEOTIDE SEQUENCE [LARGE SCALE GENOMIC DNA]</scope>
    <source>
        <strain evidence="2 3">CLA-AA-H224</strain>
    </source>
</reference>
<dbReference type="CDD" id="cd00093">
    <property type="entry name" value="HTH_XRE"/>
    <property type="match status" value="1"/>
</dbReference>
<feature type="domain" description="HTH cro/C1-type" evidence="1">
    <location>
        <begin position="2"/>
        <end position="30"/>
    </location>
</feature>
<comment type="caution">
    <text evidence="2">The sequence shown here is derived from an EMBL/GenBank/DDBJ whole genome shotgun (WGS) entry which is preliminary data.</text>
</comment>
<sequence length="82" mass="9354">MSNIENGHSKLSLPMAVALANVLSVSVDEFLCDSVIHSKEVFSHEVQMLLEDCDDYEIRILTDLFKAAKDTIRRDMKLKQQE</sequence>
<gene>
    <name evidence="2" type="ORF">LKD48_14470</name>
</gene>
<dbReference type="AlphaFoldDB" id="A0AAE3E6Z0"/>
<dbReference type="Proteomes" id="UP001198200">
    <property type="component" value="Unassembled WGS sequence"/>
</dbReference>
<dbReference type="SUPFAM" id="SSF47413">
    <property type="entry name" value="lambda repressor-like DNA-binding domains"/>
    <property type="match status" value="1"/>
</dbReference>
<evidence type="ECO:0000259" key="1">
    <source>
        <dbReference type="PROSITE" id="PS50943"/>
    </source>
</evidence>
<dbReference type="PROSITE" id="PS50943">
    <property type="entry name" value="HTH_CROC1"/>
    <property type="match status" value="1"/>
</dbReference>
<dbReference type="EMBL" id="JAJEQN010000050">
    <property type="protein sequence ID" value="MCC2222808.1"/>
    <property type="molecule type" value="Genomic_DNA"/>
</dbReference>